<dbReference type="EMBL" id="BK015649">
    <property type="protein sequence ID" value="DAE18037.1"/>
    <property type="molecule type" value="Genomic_DNA"/>
</dbReference>
<proteinExistence type="predicted"/>
<evidence type="ECO:0000313" key="1">
    <source>
        <dbReference type="EMBL" id="DAE18037.1"/>
    </source>
</evidence>
<accession>A0A8S5QH01</accession>
<protein>
    <submittedName>
        <fullName evidence="1">Uncharacterized protein</fullName>
    </submittedName>
</protein>
<reference evidence="1" key="1">
    <citation type="journal article" date="2021" name="Proc. Natl. Acad. Sci. U.S.A.">
        <title>A Catalog of Tens of Thousands of Viruses from Human Metagenomes Reveals Hidden Associations with Chronic Diseases.</title>
        <authorList>
            <person name="Tisza M.J."/>
            <person name="Buck C.B."/>
        </authorList>
    </citation>
    <scope>NUCLEOTIDE SEQUENCE</scope>
    <source>
        <strain evidence="1">Ctr8v12</strain>
    </source>
</reference>
<organism evidence="1">
    <name type="scientific">Siphoviridae sp. ctr8v12</name>
    <dbReference type="NCBI Taxonomy" id="2825685"/>
    <lineage>
        <taxon>Viruses</taxon>
        <taxon>Duplodnaviria</taxon>
        <taxon>Heunggongvirae</taxon>
        <taxon>Uroviricota</taxon>
        <taxon>Caudoviricetes</taxon>
    </lineage>
</organism>
<name>A0A8S5QH01_9CAUD</name>
<sequence length="249" mass="29855">MEFDAKNIVCHPINTDEVNVIDKFFDKNGKELYNELRNEYSFSFSYYNQKPLAVNAWDKFAEFLIPVDCHINKSLFTHELLHFSLLSNGINNRKALLDSISQQKLHEVLNISEDNLMYIHNFLDHIIIYNDFKDMEYKDNDFVVDYYEDRFNKDVEAFLWYKFKDGTPDDYAISFYISKYIGLRSPVSYIRDYSKAYKLMKSWHLKLYDVCKNFIDEYQSISKEDYDSIHKEYEGIISRFISNLKSTFL</sequence>